<accession>A0A1A9WNB4</accession>
<evidence type="ECO:0000313" key="3">
    <source>
        <dbReference type="Proteomes" id="UP000091820"/>
    </source>
</evidence>
<name>A0A1A9WNB4_9MUSC</name>
<keyword evidence="1" id="KW-0812">Transmembrane</keyword>
<reference evidence="3" key="1">
    <citation type="submission" date="2014-03" db="EMBL/GenBank/DDBJ databases">
        <authorList>
            <person name="Aksoy S."/>
            <person name="Warren W."/>
            <person name="Wilson R.K."/>
        </authorList>
    </citation>
    <scope>NUCLEOTIDE SEQUENCE [LARGE SCALE GENOMIC DNA]</scope>
    <source>
        <strain evidence="3">IAEA</strain>
    </source>
</reference>
<keyword evidence="3" id="KW-1185">Reference proteome</keyword>
<keyword evidence="1" id="KW-0472">Membrane</keyword>
<sequence>MKKHPLLSIFMAAMENFIVVLNFIIVKVNTRISSSIKMLVMCVCKMFYPTSFKVSTFPTNSLHLSELQNPFSSEDELSSLLSSLTGLTLKVVVVVVVILAAATQ</sequence>
<feature type="transmembrane region" description="Helical" evidence="1">
    <location>
        <begin position="77"/>
        <end position="102"/>
    </location>
</feature>
<keyword evidence="1" id="KW-1133">Transmembrane helix</keyword>
<feature type="transmembrane region" description="Helical" evidence="1">
    <location>
        <begin position="6"/>
        <end position="26"/>
    </location>
</feature>
<reference evidence="2" key="2">
    <citation type="submission" date="2020-05" db="UniProtKB">
        <authorList>
            <consortium name="EnsemblMetazoa"/>
        </authorList>
    </citation>
    <scope>IDENTIFICATION</scope>
    <source>
        <strain evidence="2">IAEA</strain>
    </source>
</reference>
<dbReference type="VEuPathDB" id="VectorBase:GBRI025934"/>
<dbReference type="EnsemblMetazoa" id="GBRI025934-RA">
    <property type="protein sequence ID" value="GBRI025934-PA"/>
    <property type="gene ID" value="GBRI025934"/>
</dbReference>
<dbReference type="Proteomes" id="UP000091820">
    <property type="component" value="Unassembled WGS sequence"/>
</dbReference>
<evidence type="ECO:0000256" key="1">
    <source>
        <dbReference type="SAM" id="Phobius"/>
    </source>
</evidence>
<proteinExistence type="predicted"/>
<protein>
    <submittedName>
        <fullName evidence="2">Uncharacterized protein</fullName>
    </submittedName>
</protein>
<organism evidence="2 3">
    <name type="scientific">Glossina brevipalpis</name>
    <dbReference type="NCBI Taxonomy" id="37001"/>
    <lineage>
        <taxon>Eukaryota</taxon>
        <taxon>Metazoa</taxon>
        <taxon>Ecdysozoa</taxon>
        <taxon>Arthropoda</taxon>
        <taxon>Hexapoda</taxon>
        <taxon>Insecta</taxon>
        <taxon>Pterygota</taxon>
        <taxon>Neoptera</taxon>
        <taxon>Endopterygota</taxon>
        <taxon>Diptera</taxon>
        <taxon>Brachycera</taxon>
        <taxon>Muscomorpha</taxon>
        <taxon>Hippoboscoidea</taxon>
        <taxon>Glossinidae</taxon>
        <taxon>Glossina</taxon>
    </lineage>
</organism>
<evidence type="ECO:0000313" key="2">
    <source>
        <dbReference type="EnsemblMetazoa" id="GBRI025934-PA"/>
    </source>
</evidence>
<dbReference type="AlphaFoldDB" id="A0A1A9WNB4"/>